<evidence type="ECO:0000313" key="1">
    <source>
        <dbReference type="EMBL" id="QEV57418.1"/>
    </source>
</evidence>
<reference evidence="1 2" key="1">
    <citation type="submission" date="2017-09" db="EMBL/GenBank/DDBJ databases">
        <authorList>
            <person name="Lee N."/>
            <person name="Cho B.-K."/>
        </authorList>
    </citation>
    <scope>NUCLEOTIDE SEQUENCE [LARGE SCALE GENOMIC DNA]</scope>
    <source>
        <strain evidence="1 2">ATCC 27465</strain>
    </source>
</reference>
<protein>
    <submittedName>
        <fullName evidence="1">Uncharacterized protein</fullName>
    </submittedName>
</protein>
<organism evidence="1 2">
    <name type="scientific">Streptomyces spectabilis</name>
    <dbReference type="NCBI Taxonomy" id="68270"/>
    <lineage>
        <taxon>Bacteria</taxon>
        <taxon>Bacillati</taxon>
        <taxon>Actinomycetota</taxon>
        <taxon>Actinomycetes</taxon>
        <taxon>Kitasatosporales</taxon>
        <taxon>Streptomycetaceae</taxon>
        <taxon>Streptomyces</taxon>
    </lineage>
</organism>
<gene>
    <name evidence="1" type="ORF">CP982_00585</name>
</gene>
<dbReference type="AlphaFoldDB" id="A0A5P2WZ88"/>
<dbReference type="SUPFAM" id="SSF109854">
    <property type="entry name" value="DinB/YfiT-like putative metalloenzymes"/>
    <property type="match status" value="1"/>
</dbReference>
<name>A0A5P2WZ88_STRST</name>
<evidence type="ECO:0000313" key="2">
    <source>
        <dbReference type="Proteomes" id="UP000326505"/>
    </source>
</evidence>
<dbReference type="InterPro" id="IPR034660">
    <property type="entry name" value="DinB/YfiT-like"/>
</dbReference>
<dbReference type="Gene3D" id="1.20.120.450">
    <property type="entry name" value="dinb family like domain"/>
    <property type="match status" value="1"/>
</dbReference>
<dbReference type="KEGG" id="sspb:CP982_00585"/>
<dbReference type="OrthoDB" id="5118203at2"/>
<accession>A0A5P2WZ88</accession>
<proteinExistence type="predicted"/>
<sequence length="112" mass="12155">MRTCIGSGWSRGHVLRHLTDNARAFERQALVALRGEAVELYLADYRAEAIIGSSIGFHRVAAAARYAEGGFMRTSPEALVHGGFADASGRPKGDIHKQAGYDVSVVQNRRCP</sequence>
<dbReference type="Proteomes" id="UP000326505">
    <property type="component" value="Chromosome"/>
</dbReference>
<dbReference type="EMBL" id="CP023690">
    <property type="protein sequence ID" value="QEV57418.1"/>
    <property type="molecule type" value="Genomic_DNA"/>
</dbReference>